<dbReference type="NCBIfam" id="TIGR00176">
    <property type="entry name" value="mobB"/>
    <property type="match status" value="1"/>
</dbReference>
<dbReference type="GO" id="GO:0005525">
    <property type="term" value="F:GTP binding"/>
    <property type="evidence" value="ECO:0007669"/>
    <property type="project" value="InterPro"/>
</dbReference>
<dbReference type="RefSeq" id="WP_121128881.1">
    <property type="nucleotide sequence ID" value="NZ_JBHUFK010000001.1"/>
</dbReference>
<organism evidence="2 3">
    <name type="scientific">Oceanobacillus bengalensis</name>
    <dbReference type="NCBI Taxonomy" id="1435466"/>
    <lineage>
        <taxon>Bacteria</taxon>
        <taxon>Bacillati</taxon>
        <taxon>Bacillota</taxon>
        <taxon>Bacilli</taxon>
        <taxon>Bacillales</taxon>
        <taxon>Bacillaceae</taxon>
        <taxon>Oceanobacillus</taxon>
    </lineage>
</organism>
<dbReference type="SUPFAM" id="SSF52540">
    <property type="entry name" value="P-loop containing nucleoside triphosphate hydrolases"/>
    <property type="match status" value="1"/>
</dbReference>
<reference evidence="2 3" key="1">
    <citation type="journal article" date="2015" name="Antonie Van Leeuwenhoek">
        <title>Oceanobacillus bengalensis sp. nov., a bacterium isolated from seawater of the Bay of Bengal.</title>
        <authorList>
            <person name="Yongchang O."/>
            <person name="Xiang W."/>
            <person name="Wang G."/>
        </authorList>
    </citation>
    <scope>NUCLEOTIDE SEQUENCE [LARGE SCALE GENOMIC DNA]</scope>
    <source>
        <strain evidence="2 3">MCCC 1K00260</strain>
    </source>
</reference>
<dbReference type="PANTHER" id="PTHR40072:SF1">
    <property type="entry name" value="MOLYBDOPTERIN-GUANINE DINUCLEOTIDE BIOSYNTHESIS ADAPTER PROTEIN"/>
    <property type="match status" value="1"/>
</dbReference>
<accession>A0A494Z4T1</accession>
<dbReference type="Proteomes" id="UP000281813">
    <property type="component" value="Unassembled WGS sequence"/>
</dbReference>
<protein>
    <submittedName>
        <fullName evidence="2">Molybdopterin-guanine dinucleotide biosynthesis protein B</fullName>
    </submittedName>
</protein>
<feature type="domain" description="Molybdopterin-guanine dinucleotide biosynthesis protein B (MobB)" evidence="1">
    <location>
        <begin position="3"/>
        <end position="132"/>
    </location>
</feature>
<dbReference type="Gene3D" id="3.40.50.300">
    <property type="entry name" value="P-loop containing nucleotide triphosphate hydrolases"/>
    <property type="match status" value="1"/>
</dbReference>
<dbReference type="OrthoDB" id="9786803at2"/>
<dbReference type="GO" id="GO:0006777">
    <property type="term" value="P:Mo-molybdopterin cofactor biosynthetic process"/>
    <property type="evidence" value="ECO:0007669"/>
    <property type="project" value="InterPro"/>
</dbReference>
<proteinExistence type="predicted"/>
<sequence>MDIVQIVGYKNSGKTTLATRVIEELISKGNRVASLKHHGHGGVPLGMKDTDSEKHSRAGALIAGVEGEGVLQLSQQEPWNLEQMIPIYEMMSIDILVIEGFKNKGFNKIVLINKVEELPLLESVTNIKAVISSVSLINKSINYPVFKRHEVEKFCEWLVHIHLKK</sequence>
<evidence type="ECO:0000259" key="1">
    <source>
        <dbReference type="Pfam" id="PF03205"/>
    </source>
</evidence>
<dbReference type="PANTHER" id="PTHR40072">
    <property type="entry name" value="MOLYBDOPTERIN-GUANINE DINUCLEOTIDE BIOSYNTHESIS ADAPTER PROTEIN-RELATED"/>
    <property type="match status" value="1"/>
</dbReference>
<keyword evidence="3" id="KW-1185">Reference proteome</keyword>
<evidence type="ECO:0000313" key="3">
    <source>
        <dbReference type="Proteomes" id="UP000281813"/>
    </source>
</evidence>
<gene>
    <name evidence="2" type="primary">mobB</name>
    <name evidence="2" type="ORF">D8M05_04000</name>
</gene>
<dbReference type="AlphaFoldDB" id="A0A494Z4T1"/>
<evidence type="ECO:0000313" key="2">
    <source>
        <dbReference type="EMBL" id="RKQ17568.1"/>
    </source>
</evidence>
<dbReference type="InterPro" id="IPR052539">
    <property type="entry name" value="MGD_biosynthesis_adapter"/>
</dbReference>
<comment type="caution">
    <text evidence="2">The sequence shown here is derived from an EMBL/GenBank/DDBJ whole genome shotgun (WGS) entry which is preliminary data.</text>
</comment>
<name>A0A494Z4T1_9BACI</name>
<dbReference type="InterPro" id="IPR027417">
    <property type="entry name" value="P-loop_NTPase"/>
</dbReference>
<dbReference type="InterPro" id="IPR004435">
    <property type="entry name" value="MobB_dom"/>
</dbReference>
<dbReference type="Pfam" id="PF03205">
    <property type="entry name" value="MobB"/>
    <property type="match status" value="1"/>
</dbReference>
<dbReference type="EMBL" id="RBZO01000004">
    <property type="protein sequence ID" value="RKQ17568.1"/>
    <property type="molecule type" value="Genomic_DNA"/>
</dbReference>